<feature type="compositionally biased region" description="Polar residues" evidence="1">
    <location>
        <begin position="373"/>
        <end position="383"/>
    </location>
</feature>
<sequence>MKFNGFEHLTANYLFCPNQFFDVCLPHHSRGTVRLVAYLLRKTLGWLDREGNPIEQEISISYRDLINEAGISRGAIRKALDEAVTAGFIICTQQGKANGNNQAAETAQYALRWDTGNDYAKTPEKFNGFFAGEGYRTPIPNSFFDLIVRQEVLSVVKVVGTVLRHTVGYQNQFGGRRQIAPLSYSYIQKYVNLSDRSTLSAAIQYAIETGYIHCVQKGGIDPSLNKRRASTYAIRWHEQANREKNSSKTRPATRQRYKIQTSNSSETRPAKRFKNQTEEKPQENNTNKQQDEPTVAAVENLESFQLLQQAGFDDGIARDLSQKRGLEEIKQQIEWLPHRNPDRNSLGMLRRSIEGNWLKPDSLLFKEKKQQRLQKSQAQGTQAETDDARVSQAKQEKKRRREQLLPVWNGLSSDEQTRIEQTTFEQLNSDYFRDRFKKNEEFRLNQCLDCLSQQKVDIAQKQKEKHRKKELQAPRK</sequence>
<feature type="region of interest" description="Disordered" evidence="1">
    <location>
        <begin position="368"/>
        <end position="401"/>
    </location>
</feature>
<evidence type="ECO:0000313" key="2">
    <source>
        <dbReference type="EMBL" id="QDT45683.1"/>
    </source>
</evidence>
<organism evidence="2 3">
    <name type="scientific">Gimesia alba</name>
    <dbReference type="NCBI Taxonomy" id="2527973"/>
    <lineage>
        <taxon>Bacteria</taxon>
        <taxon>Pseudomonadati</taxon>
        <taxon>Planctomycetota</taxon>
        <taxon>Planctomycetia</taxon>
        <taxon>Planctomycetales</taxon>
        <taxon>Planctomycetaceae</taxon>
        <taxon>Gimesia</taxon>
    </lineage>
</organism>
<dbReference type="Proteomes" id="UP000317171">
    <property type="component" value="Chromosome"/>
</dbReference>
<dbReference type="OrthoDB" id="228461at2"/>
<gene>
    <name evidence="2" type="ORF">Pan241w_58100</name>
</gene>
<feature type="compositionally biased region" description="Basic and acidic residues" evidence="1">
    <location>
        <begin position="237"/>
        <end position="246"/>
    </location>
</feature>
<name>A0A517RP63_9PLAN</name>
<dbReference type="KEGG" id="gaz:Pan241w_58100"/>
<accession>A0A517RP63</accession>
<dbReference type="AlphaFoldDB" id="A0A517RP63"/>
<protein>
    <submittedName>
        <fullName evidence="2">Uncharacterized protein</fullName>
    </submittedName>
</protein>
<keyword evidence="3" id="KW-1185">Reference proteome</keyword>
<feature type="region of interest" description="Disordered" evidence="1">
    <location>
        <begin position="237"/>
        <end position="293"/>
    </location>
</feature>
<dbReference type="RefSeq" id="WP_145222577.1">
    <property type="nucleotide sequence ID" value="NZ_CP036269.1"/>
</dbReference>
<dbReference type="Gene3D" id="1.10.10.10">
    <property type="entry name" value="Winged helix-like DNA-binding domain superfamily/Winged helix DNA-binding domain"/>
    <property type="match status" value="1"/>
</dbReference>
<reference evidence="2 3" key="1">
    <citation type="submission" date="2019-02" db="EMBL/GenBank/DDBJ databases">
        <title>Deep-cultivation of Planctomycetes and their phenomic and genomic characterization uncovers novel biology.</title>
        <authorList>
            <person name="Wiegand S."/>
            <person name="Jogler M."/>
            <person name="Boedeker C."/>
            <person name="Pinto D."/>
            <person name="Vollmers J."/>
            <person name="Rivas-Marin E."/>
            <person name="Kohn T."/>
            <person name="Peeters S.H."/>
            <person name="Heuer A."/>
            <person name="Rast P."/>
            <person name="Oberbeckmann S."/>
            <person name="Bunk B."/>
            <person name="Jeske O."/>
            <person name="Meyerdierks A."/>
            <person name="Storesund J.E."/>
            <person name="Kallscheuer N."/>
            <person name="Luecker S."/>
            <person name="Lage O.M."/>
            <person name="Pohl T."/>
            <person name="Merkel B.J."/>
            <person name="Hornburger P."/>
            <person name="Mueller R.-W."/>
            <person name="Bruemmer F."/>
            <person name="Labrenz M."/>
            <person name="Spormann A.M."/>
            <person name="Op den Camp H."/>
            <person name="Overmann J."/>
            <person name="Amann R."/>
            <person name="Jetten M.S.M."/>
            <person name="Mascher T."/>
            <person name="Medema M.H."/>
            <person name="Devos D.P."/>
            <person name="Kaster A.-K."/>
            <person name="Ovreas L."/>
            <person name="Rohde M."/>
            <person name="Galperin M.Y."/>
            <person name="Jogler C."/>
        </authorList>
    </citation>
    <scope>NUCLEOTIDE SEQUENCE [LARGE SCALE GENOMIC DNA]</scope>
    <source>
        <strain evidence="2 3">Pan241w</strain>
    </source>
</reference>
<dbReference type="EMBL" id="CP036269">
    <property type="protein sequence ID" value="QDT45683.1"/>
    <property type="molecule type" value="Genomic_DNA"/>
</dbReference>
<feature type="compositionally biased region" description="Polar residues" evidence="1">
    <location>
        <begin position="258"/>
        <end position="267"/>
    </location>
</feature>
<evidence type="ECO:0000256" key="1">
    <source>
        <dbReference type="SAM" id="MobiDB-lite"/>
    </source>
</evidence>
<proteinExistence type="predicted"/>
<dbReference type="InterPro" id="IPR036388">
    <property type="entry name" value="WH-like_DNA-bd_sf"/>
</dbReference>
<evidence type="ECO:0000313" key="3">
    <source>
        <dbReference type="Proteomes" id="UP000317171"/>
    </source>
</evidence>